<dbReference type="EMBL" id="JRHA01000010">
    <property type="protein sequence ID" value="PQK18017.1"/>
    <property type="molecule type" value="Genomic_DNA"/>
</dbReference>
<proteinExistence type="predicted"/>
<protein>
    <submittedName>
        <fullName evidence="1">Uncharacterized protein</fullName>
    </submittedName>
</protein>
<organism evidence="1 2">
    <name type="scientific">Beauveria bassiana</name>
    <name type="common">White muscardine disease fungus</name>
    <name type="synonym">Tritirachium shiotae</name>
    <dbReference type="NCBI Taxonomy" id="176275"/>
    <lineage>
        <taxon>Eukaryota</taxon>
        <taxon>Fungi</taxon>
        <taxon>Dikarya</taxon>
        <taxon>Ascomycota</taxon>
        <taxon>Pezizomycotina</taxon>
        <taxon>Sordariomycetes</taxon>
        <taxon>Hypocreomycetidae</taxon>
        <taxon>Hypocreales</taxon>
        <taxon>Cordycipitaceae</taxon>
        <taxon>Beauveria</taxon>
    </lineage>
</organism>
<accession>A0A2S7YPN3</accession>
<dbReference type="AlphaFoldDB" id="A0A2S7YPN3"/>
<dbReference type="Proteomes" id="UP000237441">
    <property type="component" value="Unassembled WGS sequence"/>
</dbReference>
<name>A0A2S7YPN3_BEABA</name>
<evidence type="ECO:0000313" key="2">
    <source>
        <dbReference type="Proteomes" id="UP000237441"/>
    </source>
</evidence>
<gene>
    <name evidence="1" type="ORF">BB8028_0010g00100</name>
</gene>
<evidence type="ECO:0000313" key="1">
    <source>
        <dbReference type="EMBL" id="PQK18017.1"/>
    </source>
</evidence>
<reference evidence="1 2" key="1">
    <citation type="submission" date="2016-07" db="EMBL/GenBank/DDBJ databases">
        <title>Comparative genomics of the entomopathogenic fungus Beauveria bassiana.</title>
        <authorList>
            <person name="Valero Jimenez C.A."/>
            <person name="Zwaan B.J."/>
            <person name="Van Kan J.A."/>
            <person name="Takken W."/>
            <person name="Debets A.J."/>
            <person name="Schoustra S.E."/>
            <person name="Koenraadt C.J."/>
        </authorList>
    </citation>
    <scope>NUCLEOTIDE SEQUENCE [LARGE SCALE GENOMIC DNA]</scope>
    <source>
        <strain evidence="1 2">ARSEF 8028</strain>
    </source>
</reference>
<sequence>MASTLLAQPMKGSSRPIRPRPARFLNQVAKTLKRLHLRSSQLFKFFPRHAICRPGADVFATTSCVSFPPQLLTILTSIVPSRF</sequence>
<comment type="caution">
    <text evidence="1">The sequence shown here is derived from an EMBL/GenBank/DDBJ whole genome shotgun (WGS) entry which is preliminary data.</text>
</comment>